<name>D8TL52_VOLCA</name>
<organism evidence="3">
    <name type="scientific">Volvox carteri f. nagariensis</name>
    <dbReference type="NCBI Taxonomy" id="3068"/>
    <lineage>
        <taxon>Eukaryota</taxon>
        <taxon>Viridiplantae</taxon>
        <taxon>Chlorophyta</taxon>
        <taxon>core chlorophytes</taxon>
        <taxon>Chlorophyceae</taxon>
        <taxon>CS clade</taxon>
        <taxon>Chlamydomonadales</taxon>
        <taxon>Volvocaceae</taxon>
        <taxon>Volvox</taxon>
    </lineage>
</organism>
<evidence type="ECO:0000313" key="2">
    <source>
        <dbReference type="EMBL" id="EFJ51809.1"/>
    </source>
</evidence>
<dbReference type="RefSeq" id="XP_002947219.1">
    <property type="nucleotide sequence ID" value="XM_002947173.1"/>
</dbReference>
<dbReference type="Proteomes" id="UP000001058">
    <property type="component" value="Unassembled WGS sequence"/>
</dbReference>
<keyword evidence="3" id="KW-1185">Reference proteome</keyword>
<evidence type="ECO:0000256" key="1">
    <source>
        <dbReference type="SAM" id="MobiDB-lite"/>
    </source>
</evidence>
<feature type="region of interest" description="Disordered" evidence="1">
    <location>
        <begin position="67"/>
        <end position="101"/>
    </location>
</feature>
<dbReference type="KEGG" id="vcn:VOLCADRAFT_87358"/>
<dbReference type="InParanoid" id="D8TL52"/>
<accession>D8TL52</accession>
<protein>
    <submittedName>
        <fullName evidence="2">Uncharacterized protein</fullName>
    </submittedName>
</protein>
<sequence>MPFTSPNTSKAAGCKDVNAALCGLKDMTGSGIKDIKLNIALDRCLAPITLYFAMPLPYNMRPTARTFVKPTADTRQEAAGPGPEASWTPGTARPGLSKGFS</sequence>
<reference evidence="2 3" key="1">
    <citation type="journal article" date="2010" name="Science">
        <title>Genomic analysis of organismal complexity in the multicellular green alga Volvox carteri.</title>
        <authorList>
            <person name="Prochnik S.E."/>
            <person name="Umen J."/>
            <person name="Nedelcu A.M."/>
            <person name="Hallmann A."/>
            <person name="Miller S.M."/>
            <person name="Nishii I."/>
            <person name="Ferris P."/>
            <person name="Kuo A."/>
            <person name="Mitros T."/>
            <person name="Fritz-Laylin L.K."/>
            <person name="Hellsten U."/>
            <person name="Chapman J."/>
            <person name="Simakov O."/>
            <person name="Rensing S.A."/>
            <person name="Terry A."/>
            <person name="Pangilinan J."/>
            <person name="Kapitonov V."/>
            <person name="Jurka J."/>
            <person name="Salamov A."/>
            <person name="Shapiro H."/>
            <person name="Schmutz J."/>
            <person name="Grimwood J."/>
            <person name="Lindquist E."/>
            <person name="Lucas S."/>
            <person name="Grigoriev I.V."/>
            <person name="Schmitt R."/>
            <person name="Kirk D."/>
            <person name="Rokhsar D.S."/>
        </authorList>
    </citation>
    <scope>NUCLEOTIDE SEQUENCE [LARGE SCALE GENOMIC DNA]</scope>
    <source>
        <strain evidence="3">f. Nagariensis / Eve</strain>
    </source>
</reference>
<dbReference type="GeneID" id="9620052"/>
<evidence type="ECO:0000313" key="3">
    <source>
        <dbReference type="Proteomes" id="UP000001058"/>
    </source>
</evidence>
<dbReference type="AlphaFoldDB" id="D8TL52"/>
<proteinExistence type="predicted"/>
<gene>
    <name evidence="2" type="ORF">VOLCADRAFT_87358</name>
</gene>
<dbReference type="EMBL" id="GL378326">
    <property type="protein sequence ID" value="EFJ51809.1"/>
    <property type="molecule type" value="Genomic_DNA"/>
</dbReference>